<dbReference type="AlphaFoldDB" id="A0A1J0JNK3"/>
<reference evidence="2 4" key="2">
    <citation type="journal article" date="2015" name="PLoS ONE">
        <title>A universal mariner transposon system for forward genetic studies in the genus clostridium.</title>
        <authorList>
            <person name="Zhang Y."/>
            <person name="Grosse-Honebrink A."/>
            <person name="Minton N.P."/>
        </authorList>
    </citation>
    <scope>NUCLEOTIDE SEQUENCE [LARGE SCALE GENOMIC DNA]</scope>
    <source>
        <strain evidence="2 4">NCIMB 10696</strain>
    </source>
</reference>
<name>A0A1J0JNK3_CLOSG</name>
<accession>A0A1V9I1U3</accession>
<evidence type="ECO:0000313" key="4">
    <source>
        <dbReference type="Proteomes" id="UP000033052"/>
    </source>
</evidence>
<evidence type="ECO:0000313" key="5">
    <source>
        <dbReference type="Proteomes" id="UP000182204"/>
    </source>
</evidence>
<protein>
    <submittedName>
        <fullName evidence="3">Uncharacterized protein</fullName>
    </submittedName>
</protein>
<dbReference type="Proteomes" id="UP000033052">
    <property type="component" value="Chromosome"/>
</dbReference>
<accession>A0A1J0JNK3</accession>
<organism evidence="3 5">
    <name type="scientific">Clostridium sporogenes</name>
    <dbReference type="NCBI Taxonomy" id="1509"/>
    <lineage>
        <taxon>Bacteria</taxon>
        <taxon>Bacillati</taxon>
        <taxon>Bacillota</taxon>
        <taxon>Clostridia</taxon>
        <taxon>Eubacteriales</taxon>
        <taxon>Clostridiaceae</taxon>
        <taxon>Clostridium</taxon>
    </lineage>
</organism>
<feature type="region of interest" description="Disordered" evidence="1">
    <location>
        <begin position="1"/>
        <end position="33"/>
    </location>
</feature>
<dbReference type="Proteomes" id="UP000182204">
    <property type="component" value="Chromosome"/>
</dbReference>
<dbReference type="EMBL" id="CP013243">
    <property type="protein sequence ID" value="APH14469.1"/>
    <property type="molecule type" value="Genomic_DNA"/>
</dbReference>
<reference evidence="3 5" key="3">
    <citation type="submission" date="2015-11" db="EMBL/GenBank/DDBJ databases">
        <authorList>
            <person name="Hill K.K."/>
            <person name="Shirey T.B."/>
            <person name="Raphael B."/>
            <person name="Daligault H.E."/>
            <person name="Davenport K.W."/>
            <person name="Bruce D.C."/>
            <person name="Foley B.T."/>
            <person name="Johnson S.L."/>
        </authorList>
    </citation>
    <scope>NUCLEOTIDE SEQUENCE [LARGE SCALE GENOMIC DNA]</scope>
    <source>
        <strain evidence="3 5">CDC_1632</strain>
    </source>
</reference>
<dbReference type="KEGG" id="cld:CLSPO_c37690"/>
<dbReference type="EMBL" id="CP009225">
    <property type="protein sequence ID" value="AKC64438.1"/>
    <property type="molecule type" value="Genomic_DNA"/>
</dbReference>
<sequence length="33" mass="3752">MAKKGMKRPSQEENNKGQTKKRKNTPPSVPEVK</sequence>
<gene>
    <name evidence="2" type="ORF">CLSPO_c37690</name>
    <name evidence="3" type="ORF">NPD5_2248</name>
</gene>
<evidence type="ECO:0000313" key="3">
    <source>
        <dbReference type="EMBL" id="APH14469.1"/>
    </source>
</evidence>
<evidence type="ECO:0000313" key="2">
    <source>
        <dbReference type="EMBL" id="AKC64438.1"/>
    </source>
</evidence>
<proteinExistence type="predicted"/>
<evidence type="ECO:0000256" key="1">
    <source>
        <dbReference type="SAM" id="MobiDB-lite"/>
    </source>
</evidence>
<reference evidence="2" key="1">
    <citation type="submission" date="2014-08" db="EMBL/GenBank/DDBJ databases">
        <authorList>
            <person name="Kubiak A."/>
            <person name="Poehlein A."/>
            <person name="Daniel R."/>
            <person name="Minton N.P."/>
        </authorList>
    </citation>
    <scope>NUCLEOTIDE SEQUENCE</scope>
    <source>
        <strain evidence="2">NCIMB 10696</strain>
    </source>
</reference>